<feature type="compositionally biased region" description="Basic residues" evidence="1">
    <location>
        <begin position="241"/>
        <end position="254"/>
    </location>
</feature>
<accession>A0A9I9EJ42</accession>
<protein>
    <submittedName>
        <fullName evidence="2">Uncharacterized protein</fullName>
    </submittedName>
</protein>
<evidence type="ECO:0000256" key="1">
    <source>
        <dbReference type="SAM" id="MobiDB-lite"/>
    </source>
</evidence>
<feature type="compositionally biased region" description="Basic and acidic residues" evidence="1">
    <location>
        <begin position="289"/>
        <end position="301"/>
    </location>
</feature>
<feature type="region of interest" description="Disordered" evidence="1">
    <location>
        <begin position="222"/>
        <end position="336"/>
    </location>
</feature>
<proteinExistence type="predicted"/>
<dbReference type="EnsemblPlants" id="MELO3C034514.2.1">
    <property type="protein sequence ID" value="MELO3C034514.2.1"/>
    <property type="gene ID" value="MELO3C034514.2"/>
</dbReference>
<sequence>MTFLPDLQKPEPLWHSSLQHDSLKTESWPPPANYLSLNYADKVKGVVSNSQSSIEEKIKFWVEGIGSEDQTIALRKTFLTSGYYHTGLQETDGVGNFSLVEHLLLQLYQSVSLGLARWICRRHISVLLSTSQFGSDTTCHNRNLSNTIVRHLFCSVNKSAVQYSKSTDKLAIKRFRGIRAYDHRLNAVALEEEIPAINRNPFEGKKVWLVLYFLTDRPTPRRRKKSITSAKIQIQKEKSNRRAWGKRQMIRGGKRNSGNKEPEVNPVCSPKIPSIDSSLNELKPPIRKNPREKAEDLEKAPEKRRKNMAGGDQRQNTVNGNGDRRHTMAMAADLTS</sequence>
<dbReference type="Gramene" id="MELO3C034514.2.1">
    <property type="protein sequence ID" value="MELO3C034514.2.1"/>
    <property type="gene ID" value="MELO3C034514.2"/>
</dbReference>
<name>A0A9I9EJ42_CUCME</name>
<organism evidence="2">
    <name type="scientific">Cucumis melo</name>
    <name type="common">Muskmelon</name>
    <dbReference type="NCBI Taxonomy" id="3656"/>
    <lineage>
        <taxon>Eukaryota</taxon>
        <taxon>Viridiplantae</taxon>
        <taxon>Streptophyta</taxon>
        <taxon>Embryophyta</taxon>
        <taxon>Tracheophyta</taxon>
        <taxon>Spermatophyta</taxon>
        <taxon>Magnoliopsida</taxon>
        <taxon>eudicotyledons</taxon>
        <taxon>Gunneridae</taxon>
        <taxon>Pentapetalae</taxon>
        <taxon>rosids</taxon>
        <taxon>fabids</taxon>
        <taxon>Cucurbitales</taxon>
        <taxon>Cucurbitaceae</taxon>
        <taxon>Benincaseae</taxon>
        <taxon>Cucumis</taxon>
    </lineage>
</organism>
<dbReference type="AlphaFoldDB" id="A0A9I9EJ42"/>
<reference evidence="2" key="1">
    <citation type="submission" date="2023-03" db="UniProtKB">
        <authorList>
            <consortium name="EnsemblPlants"/>
        </authorList>
    </citation>
    <scope>IDENTIFICATION</scope>
</reference>
<evidence type="ECO:0000313" key="2">
    <source>
        <dbReference type="EnsemblPlants" id="MELO3C034514.2.1"/>
    </source>
</evidence>